<gene>
    <name evidence="2" type="ORF">K6Y31_17660</name>
</gene>
<sequence>MQKHYLNKLFIILLTLFVSVSTSVAGLLGPFYRARLAPYIATSAEATEVGIIWGIFIGMFFVPILMAYNKQKVFIAYPIKSGLVLVITALVNYFVNPILFYLSQVA</sequence>
<dbReference type="RefSeq" id="WP_233054252.1">
    <property type="nucleotide sequence ID" value="NZ_JAIMJA010000022.1"/>
</dbReference>
<keyword evidence="1" id="KW-0472">Membrane</keyword>
<evidence type="ECO:0000313" key="2">
    <source>
        <dbReference type="EMBL" id="MCE2596618.1"/>
    </source>
</evidence>
<name>A0ABS8WEB1_9GAMM</name>
<evidence type="ECO:0000256" key="1">
    <source>
        <dbReference type="SAM" id="Phobius"/>
    </source>
</evidence>
<dbReference type="Proteomes" id="UP001201273">
    <property type="component" value="Unassembled WGS sequence"/>
</dbReference>
<protein>
    <submittedName>
        <fullName evidence="2">Uncharacterized protein</fullName>
    </submittedName>
</protein>
<reference evidence="2 3" key="1">
    <citation type="journal article" date="2022" name="Environ. Microbiol. Rep.">
        <title>Eco-phylogenetic analyses reveal divergent evolution of vitamin B12 metabolism in the marine bacterial family 'Psychromonadaceae'.</title>
        <authorList>
            <person name="Jin X."/>
            <person name="Yang Y."/>
            <person name="Cao H."/>
            <person name="Gao B."/>
            <person name="Zhao Z."/>
        </authorList>
    </citation>
    <scope>NUCLEOTIDE SEQUENCE [LARGE SCALE GENOMIC DNA]</scope>
    <source>
        <strain evidence="2 3">MKS20</strain>
    </source>
</reference>
<keyword evidence="3" id="KW-1185">Reference proteome</keyword>
<proteinExistence type="predicted"/>
<feature type="transmembrane region" description="Helical" evidence="1">
    <location>
        <begin position="49"/>
        <end position="69"/>
    </location>
</feature>
<organism evidence="2 3">
    <name type="scientific">Motilimonas cestriensis</name>
    <dbReference type="NCBI Taxonomy" id="2742685"/>
    <lineage>
        <taxon>Bacteria</taxon>
        <taxon>Pseudomonadati</taxon>
        <taxon>Pseudomonadota</taxon>
        <taxon>Gammaproteobacteria</taxon>
        <taxon>Alteromonadales</taxon>
        <taxon>Alteromonadales genera incertae sedis</taxon>
        <taxon>Motilimonas</taxon>
    </lineage>
</organism>
<dbReference type="EMBL" id="JAIMJA010000022">
    <property type="protein sequence ID" value="MCE2596618.1"/>
    <property type="molecule type" value="Genomic_DNA"/>
</dbReference>
<keyword evidence="1" id="KW-1133">Transmembrane helix</keyword>
<evidence type="ECO:0000313" key="3">
    <source>
        <dbReference type="Proteomes" id="UP001201273"/>
    </source>
</evidence>
<accession>A0ABS8WEB1</accession>
<keyword evidence="1" id="KW-0812">Transmembrane</keyword>
<feature type="transmembrane region" description="Helical" evidence="1">
    <location>
        <begin position="81"/>
        <end position="102"/>
    </location>
</feature>
<comment type="caution">
    <text evidence="2">The sequence shown here is derived from an EMBL/GenBank/DDBJ whole genome shotgun (WGS) entry which is preliminary data.</text>
</comment>